<dbReference type="Proteomes" id="UP000286791">
    <property type="component" value="Unassembled WGS sequence"/>
</dbReference>
<organism evidence="1 2">
    <name type="scientific">Campylobacter jejuni</name>
    <dbReference type="NCBI Taxonomy" id="197"/>
    <lineage>
        <taxon>Bacteria</taxon>
        <taxon>Pseudomonadati</taxon>
        <taxon>Campylobacterota</taxon>
        <taxon>Epsilonproteobacteria</taxon>
        <taxon>Campylobacterales</taxon>
        <taxon>Campylobacteraceae</taxon>
        <taxon>Campylobacter</taxon>
    </lineage>
</organism>
<accession>A0A431FX47</accession>
<keyword evidence="1" id="KW-0489">Methyltransferase</keyword>
<evidence type="ECO:0000313" key="1">
    <source>
        <dbReference type="EMBL" id="RTJ98122.1"/>
    </source>
</evidence>
<dbReference type="GO" id="GO:0008168">
    <property type="term" value="F:methyltransferase activity"/>
    <property type="evidence" value="ECO:0007669"/>
    <property type="project" value="UniProtKB-KW"/>
</dbReference>
<keyword evidence="1" id="KW-0808">Transferase</keyword>
<feature type="non-terminal residue" evidence="1">
    <location>
        <position position="25"/>
    </location>
</feature>
<sequence>MENNLQVNIFCIQKSDEFKTWSEKY</sequence>
<protein>
    <submittedName>
        <fullName evidence="1">23S rRNA (Pseudouridine(1915)-N(3))-methyltransferase RlmH</fullName>
    </submittedName>
</protein>
<dbReference type="AlphaFoldDB" id="A0A431FX47"/>
<gene>
    <name evidence="1" type="ORF">C3H48_05520</name>
</gene>
<reference evidence="1 2" key="1">
    <citation type="journal article" date="2019" name="Appl. Environ. Microbiol.">
        <title>Population genetics and characterization of Campylobacter jejuni isolates in western jackdaws and game birds in Finland.</title>
        <authorList>
            <person name="Kovanen S."/>
            <person name="Rossi M."/>
            <person name="Pohja-Mykra M."/>
            <person name="Nieminen T."/>
            <person name="Raunio-Saarnisto M."/>
            <person name="Sauvala M."/>
            <person name="Fredriksson-Ahomaa M."/>
            <person name="Hanninen M.L."/>
            <person name="Kivisto R."/>
        </authorList>
    </citation>
    <scope>NUCLEOTIDE SEQUENCE [LARGE SCALE GENOMIC DNA]</scope>
    <source>
        <strain evidence="1 2">CB304</strain>
    </source>
</reference>
<proteinExistence type="predicted"/>
<dbReference type="EMBL" id="PRCE01000038">
    <property type="protein sequence ID" value="RTJ98122.1"/>
    <property type="molecule type" value="Genomic_DNA"/>
</dbReference>
<name>A0A431FX47_CAMJU</name>
<dbReference type="GO" id="GO:0032259">
    <property type="term" value="P:methylation"/>
    <property type="evidence" value="ECO:0007669"/>
    <property type="project" value="UniProtKB-KW"/>
</dbReference>
<evidence type="ECO:0000313" key="2">
    <source>
        <dbReference type="Proteomes" id="UP000286791"/>
    </source>
</evidence>
<comment type="caution">
    <text evidence="1">The sequence shown here is derived from an EMBL/GenBank/DDBJ whole genome shotgun (WGS) entry which is preliminary data.</text>
</comment>